<dbReference type="Proteomes" id="UP000297963">
    <property type="component" value="Unassembled WGS sequence"/>
</dbReference>
<protein>
    <submittedName>
        <fullName evidence="3">Tricarboxylic transport membrane protein</fullName>
    </submittedName>
    <submittedName>
        <fullName evidence="4">Tripartite tricarboxylate transporter substrate binding protein</fullName>
    </submittedName>
</protein>
<keyword evidence="5" id="KW-1185">Reference proteome</keyword>
<keyword evidence="2" id="KW-0732">Signal</keyword>
<evidence type="ECO:0000256" key="2">
    <source>
        <dbReference type="SAM" id="SignalP"/>
    </source>
</evidence>
<dbReference type="Gene3D" id="3.40.190.150">
    <property type="entry name" value="Bordetella uptake gene, domain 1"/>
    <property type="match status" value="1"/>
</dbReference>
<dbReference type="Proteomes" id="UP000199681">
    <property type="component" value="Unassembled WGS sequence"/>
</dbReference>
<feature type="chain" id="PRO_5044559385" evidence="2">
    <location>
        <begin position="31"/>
        <end position="335"/>
    </location>
</feature>
<feature type="signal peptide" evidence="2">
    <location>
        <begin position="1"/>
        <end position="30"/>
    </location>
</feature>
<dbReference type="InterPro" id="IPR042100">
    <property type="entry name" value="Bug_dom1"/>
</dbReference>
<dbReference type="SUPFAM" id="SSF53850">
    <property type="entry name" value="Periplasmic binding protein-like II"/>
    <property type="match status" value="1"/>
</dbReference>
<dbReference type="PIRSF" id="PIRSF017082">
    <property type="entry name" value="YflP"/>
    <property type="match status" value="1"/>
</dbReference>
<accession>A0A1I2Z6D9</accession>
<dbReference type="Gene3D" id="3.40.190.10">
    <property type="entry name" value="Periplasmic binding protein-like II"/>
    <property type="match status" value="1"/>
</dbReference>
<dbReference type="RefSeq" id="WP_092448650.1">
    <property type="nucleotide sequence ID" value="NZ_BKAC01000001.1"/>
</dbReference>
<comment type="similarity">
    <text evidence="1">Belongs to the UPF0065 (bug) family.</text>
</comment>
<gene>
    <name evidence="4" type="ORF">E3O11_13605</name>
    <name evidence="3" type="ORF">SAMN05216274_103191</name>
</gene>
<dbReference type="EMBL" id="SOFE01000023">
    <property type="protein sequence ID" value="TFB82872.1"/>
    <property type="molecule type" value="Genomic_DNA"/>
</dbReference>
<name>A0A1I2Z6D9_9MICO</name>
<proteinExistence type="inferred from homology"/>
<sequence>MKQGSGTRRTGLIVTAAASVLLLAGCSTPAATSGGSDEAAAGIDKLNIIVPADPGGGWDQTGRAIEKDLQANDLVTSASVVNVGGAGGTNGLAAMKTEKDINTLMVMGYVMVGAVETNSAANRIEDTTPIARLTDEPLVVVVPADSPYDTIGDLLDDIGETGQAVSITGGSAGGADHILAGMMLKEQGIGADKLNYIPYSGGGESLAALLGNKVNAGISGVGEYAEQVKAGKLRALAVSGSDAAPQLPDTETLTEQGIDVVLTNWRGVVAPGSIDAAQAKILTTLMEDLHATDTWQTTLTDNNWADAFMIGDEFADFLTEDIATVKVTLKDIGLL</sequence>
<dbReference type="InterPro" id="IPR005064">
    <property type="entry name" value="BUG"/>
</dbReference>
<dbReference type="PANTHER" id="PTHR42928:SF3">
    <property type="entry name" value="UPF0065 PROTEIN YFLP"/>
    <property type="match status" value="1"/>
</dbReference>
<evidence type="ECO:0000313" key="6">
    <source>
        <dbReference type="Proteomes" id="UP000297963"/>
    </source>
</evidence>
<comment type="caution">
    <text evidence="4">The sequence shown here is derived from an EMBL/GenBank/DDBJ whole genome shotgun (WGS) entry which is preliminary data.</text>
</comment>
<reference evidence="4 6" key="2">
    <citation type="submission" date="2019-03" db="EMBL/GenBank/DDBJ databases">
        <title>Genomics of glacier-inhabiting Cryobacterium strains.</title>
        <authorList>
            <person name="Liu Q."/>
            <person name="Xin Y.-H."/>
        </authorList>
    </citation>
    <scope>NUCLEOTIDE SEQUENCE [LARGE SCALE GENOMIC DNA]</scope>
    <source>
        <strain evidence="4 6">Hh34</strain>
    </source>
</reference>
<dbReference type="Pfam" id="PF03401">
    <property type="entry name" value="TctC"/>
    <property type="match status" value="1"/>
</dbReference>
<dbReference type="AlphaFoldDB" id="A0A1I2Z6D9"/>
<organism evidence="4 6">
    <name type="scientific">Cryobacterium levicorallinum</name>
    <dbReference type="NCBI Taxonomy" id="995038"/>
    <lineage>
        <taxon>Bacteria</taxon>
        <taxon>Bacillati</taxon>
        <taxon>Actinomycetota</taxon>
        <taxon>Actinomycetes</taxon>
        <taxon>Micrococcales</taxon>
        <taxon>Microbacteriaceae</taxon>
        <taxon>Cryobacterium</taxon>
    </lineage>
</organism>
<evidence type="ECO:0000313" key="4">
    <source>
        <dbReference type="EMBL" id="TFB82872.1"/>
    </source>
</evidence>
<dbReference type="CDD" id="cd07012">
    <property type="entry name" value="PBP2_Bug_TTT"/>
    <property type="match status" value="1"/>
</dbReference>
<evidence type="ECO:0000313" key="3">
    <source>
        <dbReference type="EMBL" id="SFH33478.1"/>
    </source>
</evidence>
<dbReference type="STRING" id="995038.SAMN05216274_103191"/>
<evidence type="ECO:0000313" key="5">
    <source>
        <dbReference type="Proteomes" id="UP000199681"/>
    </source>
</evidence>
<evidence type="ECO:0000256" key="1">
    <source>
        <dbReference type="ARBA" id="ARBA00006987"/>
    </source>
</evidence>
<reference evidence="3 5" key="1">
    <citation type="submission" date="2016-10" db="EMBL/GenBank/DDBJ databases">
        <authorList>
            <person name="Varghese N."/>
            <person name="Submissions S."/>
        </authorList>
    </citation>
    <scope>NUCLEOTIDE SEQUENCE [LARGE SCALE GENOMIC DNA]</scope>
    <source>
        <strain evidence="3 5">GMCC 1.11211</strain>
    </source>
</reference>
<dbReference type="EMBL" id="FOPW01000003">
    <property type="protein sequence ID" value="SFH33478.1"/>
    <property type="molecule type" value="Genomic_DNA"/>
</dbReference>
<dbReference type="PANTHER" id="PTHR42928">
    <property type="entry name" value="TRICARBOXYLATE-BINDING PROTEIN"/>
    <property type="match status" value="1"/>
</dbReference>
<dbReference type="PROSITE" id="PS51257">
    <property type="entry name" value="PROKAR_LIPOPROTEIN"/>
    <property type="match status" value="1"/>
</dbReference>